<dbReference type="Gene3D" id="3.40.50.300">
    <property type="entry name" value="P-loop containing nucleotide triphosphate hydrolases"/>
    <property type="match status" value="1"/>
</dbReference>
<evidence type="ECO:0000313" key="1">
    <source>
        <dbReference type="EMBL" id="SDK71727.1"/>
    </source>
</evidence>
<proteinExistence type="predicted"/>
<dbReference type="SUPFAM" id="SSF56731">
    <property type="entry name" value="DNA primase core"/>
    <property type="match status" value="1"/>
</dbReference>
<keyword evidence="2" id="KW-1185">Reference proteome</keyword>
<dbReference type="CDD" id="cd01029">
    <property type="entry name" value="TOPRIM_primases"/>
    <property type="match status" value="1"/>
</dbReference>
<protein>
    <submittedName>
        <fullName evidence="1">AAA domain-containing protein</fullName>
    </submittedName>
</protein>
<organism evidence="1 2">
    <name type="scientific">Cryobacterium psychrotolerans</name>
    <dbReference type="NCBI Taxonomy" id="386301"/>
    <lineage>
        <taxon>Bacteria</taxon>
        <taxon>Bacillati</taxon>
        <taxon>Actinomycetota</taxon>
        <taxon>Actinomycetes</taxon>
        <taxon>Micrococcales</taxon>
        <taxon>Microbacteriaceae</taxon>
        <taxon>Cryobacterium</taxon>
    </lineage>
</organism>
<dbReference type="AlphaFoldDB" id="A0A1G9E6M8"/>
<dbReference type="Pfam" id="PF13481">
    <property type="entry name" value="AAA_25"/>
    <property type="match status" value="1"/>
</dbReference>
<dbReference type="InterPro" id="IPR027417">
    <property type="entry name" value="P-loop_NTPase"/>
</dbReference>
<dbReference type="SUPFAM" id="SSF52540">
    <property type="entry name" value="P-loop containing nucleoside triphosphate hydrolases"/>
    <property type="match status" value="1"/>
</dbReference>
<dbReference type="Proteomes" id="UP000198701">
    <property type="component" value="Unassembled WGS sequence"/>
</dbReference>
<accession>A0A1G9E6M8</accession>
<evidence type="ECO:0000313" key="2">
    <source>
        <dbReference type="Proteomes" id="UP000198701"/>
    </source>
</evidence>
<dbReference type="STRING" id="386301.SAMN05216282_11148"/>
<dbReference type="InterPro" id="IPR034154">
    <property type="entry name" value="TOPRIM_DnaG/twinkle"/>
</dbReference>
<gene>
    <name evidence="1" type="ORF">SAMN05216282_11148</name>
</gene>
<reference evidence="1 2" key="1">
    <citation type="submission" date="2016-10" db="EMBL/GenBank/DDBJ databases">
        <authorList>
            <person name="de Groot N.N."/>
        </authorList>
    </citation>
    <scope>NUCLEOTIDE SEQUENCE [LARGE SCALE GENOMIC DNA]</scope>
    <source>
        <strain evidence="1 2">CGMCC 1.5382</strain>
    </source>
</reference>
<dbReference type="EMBL" id="FNFU01000011">
    <property type="protein sequence ID" value="SDK71727.1"/>
    <property type="molecule type" value="Genomic_DNA"/>
</dbReference>
<dbReference type="Gene3D" id="3.40.1360.10">
    <property type="match status" value="1"/>
</dbReference>
<sequence length="583" mass="63222">MDWPDQLALSPKRLVYLTDQRGLTLETLHRFHIGHDGQRYTIPIQVGLSGGVRNVRRYLPGAPKYKMLNTPEHGTNMLAFGGTLSGNSLPVIVAEGEWDALLTTQEMAGSAVAITGTGGASNVPRELAPVANRELFIAYDCDDTGKSGALKFAAAARKVGATAYIIDLTRLGLPADSGEDLGDFFRKRGGTPAKLLAEMERLRLSGEGATKDDVLAAIEALFMTEDDARTTLIEDVRSDDDILAMQPARFVIDGWLPVGFFSDFFGEPGSRKTFAILDMLRHIRAGKAWHGHEVVRGATLLFEGEGLEQLQSRIVAWDEYHANPELSPGGSVSTPIDMTTPHGVARVVRTVRDFERQYGERVVVVAFDPLVEYMNGEENGEGMELVTRGLRALARYLDIAVVVGAHTNAAGERARGGDQLRMRSGAHVRVETLKGDRVGLVQEKQKNGQRLALQLLPNTVGSSLVLSRLASLTAGEYYADKSNADYQERATNKMQLSQTSAVVKHSQADRMLLDHVRDNPGVGKGKLVNACQGKGVGKPVLESRVDALEADGVLRVEREGAARNAASHYFLVQPAAAASEEES</sequence>
<name>A0A1G9E6M8_9MICO</name>